<name>A0ABR6P4X6_9DEIN</name>
<keyword evidence="5" id="KW-0378">Hydrolase</keyword>
<dbReference type="PROSITE" id="PS51194">
    <property type="entry name" value="HELICASE_CTER"/>
    <property type="match status" value="1"/>
</dbReference>
<evidence type="ECO:0000259" key="4">
    <source>
        <dbReference type="PROSITE" id="PS51194"/>
    </source>
</evidence>
<dbReference type="PANTHER" id="PTHR47957:SF3">
    <property type="entry name" value="ATP-DEPENDENT HELICASE HRQ1"/>
    <property type="match status" value="1"/>
</dbReference>
<dbReference type="InterPro" id="IPR001650">
    <property type="entry name" value="Helicase_C-like"/>
</dbReference>
<feature type="domain" description="Helicase ATP-binding" evidence="3">
    <location>
        <begin position="194"/>
        <end position="408"/>
    </location>
</feature>
<keyword evidence="2" id="KW-0067">ATP-binding</keyword>
<protein>
    <submittedName>
        <fullName evidence="5">Very-short-patch-repair endonuclease</fullName>
    </submittedName>
</protein>
<comment type="caution">
    <text evidence="5">The sequence shown here is derived from an EMBL/GenBank/DDBJ whole genome shotgun (WGS) entry which is preliminary data.</text>
</comment>
<keyword evidence="6" id="KW-1185">Reference proteome</keyword>
<dbReference type="PANTHER" id="PTHR47957">
    <property type="entry name" value="ATP-DEPENDENT HELICASE HRQ1"/>
    <property type="match status" value="1"/>
</dbReference>
<evidence type="ECO:0000259" key="3">
    <source>
        <dbReference type="PROSITE" id="PS51192"/>
    </source>
</evidence>
<dbReference type="Pfam" id="PF00270">
    <property type="entry name" value="DEAD"/>
    <property type="match status" value="1"/>
</dbReference>
<reference evidence="5 6" key="1">
    <citation type="submission" date="2020-08" db="EMBL/GenBank/DDBJ databases">
        <title>Genomic Encyclopedia of Type Strains, Phase IV (KMG-IV): sequencing the most valuable type-strain genomes for metagenomic binning, comparative biology and taxonomic classification.</title>
        <authorList>
            <person name="Goeker M."/>
        </authorList>
    </citation>
    <scope>NUCLEOTIDE SEQUENCE [LARGE SCALE GENOMIC DNA]</scope>
    <source>
        <strain evidence="5 6">DSM 15757</strain>
    </source>
</reference>
<dbReference type="InterPro" id="IPR014001">
    <property type="entry name" value="Helicase_ATP-bd"/>
</dbReference>
<keyword evidence="1" id="KW-0547">Nucleotide-binding</keyword>
<dbReference type="Gene3D" id="3.40.50.300">
    <property type="entry name" value="P-loop containing nucleotide triphosphate hydrolases"/>
    <property type="match status" value="2"/>
</dbReference>
<evidence type="ECO:0000313" key="5">
    <source>
        <dbReference type="EMBL" id="MBB6030536.1"/>
    </source>
</evidence>
<dbReference type="InterPro" id="IPR027417">
    <property type="entry name" value="P-loop_NTPase"/>
</dbReference>
<feature type="domain" description="Helicase C-terminal" evidence="4">
    <location>
        <begin position="995"/>
        <end position="1155"/>
    </location>
</feature>
<dbReference type="Pfam" id="PF00271">
    <property type="entry name" value="Helicase_C"/>
    <property type="match status" value="1"/>
</dbReference>
<dbReference type="GO" id="GO:0004519">
    <property type="term" value="F:endonuclease activity"/>
    <property type="evidence" value="ECO:0007669"/>
    <property type="project" value="UniProtKB-KW"/>
</dbReference>
<dbReference type="Proteomes" id="UP000587579">
    <property type="component" value="Unassembled WGS sequence"/>
</dbReference>
<gene>
    <name evidence="5" type="ORF">HNQ05_001919</name>
</gene>
<dbReference type="InterPro" id="IPR011545">
    <property type="entry name" value="DEAD/DEAH_box_helicase_dom"/>
</dbReference>
<keyword evidence="5" id="KW-0540">Nuclease</keyword>
<evidence type="ECO:0000313" key="6">
    <source>
        <dbReference type="Proteomes" id="UP000587579"/>
    </source>
</evidence>
<evidence type="ECO:0000256" key="1">
    <source>
        <dbReference type="ARBA" id="ARBA00022741"/>
    </source>
</evidence>
<keyword evidence="5" id="KW-0255">Endonuclease</keyword>
<dbReference type="EMBL" id="JACHEZ010000007">
    <property type="protein sequence ID" value="MBB6030536.1"/>
    <property type="molecule type" value="Genomic_DNA"/>
</dbReference>
<dbReference type="SMART" id="SM00487">
    <property type="entry name" value="DEXDc"/>
    <property type="match status" value="1"/>
</dbReference>
<organism evidence="5 6">
    <name type="scientific">Oceanithermus desulfurans</name>
    <dbReference type="NCBI Taxonomy" id="227924"/>
    <lineage>
        <taxon>Bacteria</taxon>
        <taxon>Thermotogati</taxon>
        <taxon>Deinococcota</taxon>
        <taxon>Deinococci</taxon>
        <taxon>Thermales</taxon>
        <taxon>Thermaceae</taxon>
        <taxon>Oceanithermus</taxon>
    </lineage>
</organism>
<dbReference type="RefSeq" id="WP_183677777.1">
    <property type="nucleotide sequence ID" value="NZ_JACHEZ010000007.1"/>
</dbReference>
<sequence>MNLAEIEQVLSPQVWYSQVVPKFVGGAALDWSGVDFSEVAPEEFSALLAPFKNMGLDADELRIRVGLVSMPPGWRALAEGVLELPAEGVSPLLSRDAFARIQHVREVYRGYVEAFVKPENPAIRTYLEEAVEKGGLLWREPYVELRRELKSGPPLERLVNEDLLHPDALRIFRQNAHDAGSPPIRPYVHQVEAFRRAKAGENVVVATGTGSGKSFAFGLPVIDYALRMRDEGKRGTKAILVYPMNALANDQFRDLVLRLRDSGLSVALYTGETPHTREEGEDRRRSLERELRLDDGALSTVMRASREEIRQDPPDILLTNYVMLELILTRREDLSLFPAEHRGLLRYLVLDELHTYGGLKGADTALLIRRLKVHTGTEGTLRFIGTSATIEEEEGDGALDFASRLFGAPVEVLIRETYADARPTPAVPQPPLGPVPELKAVGKSAVEQLSLAFLGTSETDPGELGRHLQDHPTLGWIGAQLSRGAKPLAELVSAYAEVRNLPPEEARRELLAFMSLAQFAEVGEKPLLQLKLHGFYSQNVGLTGTLHDPPRLSGQGELELGGSPAYPVVFCRQCKNEFYVAFRGGNRFQPAEFGETEGVVYLTPGAFDPEEVSLPENWLTGNGGVKSSYRPHTPRNLRIDPERGEVRPEEGGRAFVEVAAPFLFCPHCGIHYDRRPAEYAKLTPFGLVGRSTATDLILLATLGSLAEDERKIIAFTDNVQDTSFQSAHFSDLAHRLAFRQALLRLLDEKGSLSLGEAGLEVLNYWKRSGAEIYQDPEVSRAYATVLQLFAAADAARNVQPNFPNLEEAGLVRYEYKGLEKLVEDENLWKGFEETPADVRADVLRGLLDLVRRREALGSGVDLDIMNFDFDYRVRQLLEDEGFAEAVFYEPGEPVVLVERKPARPPKRGRVVPLIGGVRPSRFEQWVIRALNLERREDAQSWLRNVYLKLQDERLLSPKSLPSRGRDQIGGHVLSPSRVRLQRVRSKNLRYCPKSRVPFYLKVLDRSPEFPGVLLREEPPSAFFRELYQEFWFAVPPQAGPHSAQVPAEDRRRLEASFRDPESPLAVLVATPTLELGVDIGALANVYLRNVPPSPANYAQRSGRAGRRGQPALVQVFAGQGYRRGPHDQYFYRHPEEMIRGEVRPPRFLLDNEKLTRAHLHAVVLEHLAPVWELPGSMQELVDVEARPAFPLRAEIEEGLKRALNAERTRILEAIARSLALELQEFDWLDLSFIEREVDGFVSALDRTLVNWRKALATLVEQHEAVKMRIAYLNDPRVRGGLQRELDALGKRIDQLRGVGDNPLRVRDLLESEGFVPNYAFSSQAVHLDLLAARGPQQLTRTPLIALREYAPGNFVYYGKSAYEVNRMAYGLHEDELVPVALCPNCGFPNHPEPTTGRLPQRCQRCGQDLSMAPRMHALPMPWQRARRRRRITSEEEERRRRGYLMVESYQPSGVVEGYEAGELRIEYDHQARIRVSNLGPRAEERGGFVLCRKCGEWLLGEKRIEQHPHREGKRGECPQFAGEEDLVHGVVLFHEAEVDALVLYAPKNLDDEQAYAYYQSLGWALWRAALVALELEEGELGVFLEPAGASGVPYRIVFHERVEGGLGALRSLLEPARWDQLIDVALDLLHANDPEEACEKACYRCLLSYHNQAVHHLLDRRLVLNDLKGWRRLVFSPAASRTRIERLLRHAESELEKKFLNELKRRSLPLPDEAQYTVAVGGSSVRYDFYYREADLGVFVDGPGHDDPKRLQGDALRRGLLTEAGRRHLVFRYDQDWTQDLETLRSLVSAGGRDPWGELLSVRPDLEPLVEALKARGVPPPDAVLEDLVGDDGAVAGQALLRWGRVVLVDMNPAKIGGSWKYVEVAEDPDRVVEAIKDAMEHRPES</sequence>
<evidence type="ECO:0000256" key="2">
    <source>
        <dbReference type="ARBA" id="ARBA00022840"/>
    </source>
</evidence>
<dbReference type="SUPFAM" id="SSF52540">
    <property type="entry name" value="P-loop containing nucleoside triphosphate hydrolases"/>
    <property type="match status" value="2"/>
</dbReference>
<dbReference type="PROSITE" id="PS51192">
    <property type="entry name" value="HELICASE_ATP_BIND_1"/>
    <property type="match status" value="1"/>
</dbReference>
<proteinExistence type="predicted"/>
<dbReference type="SMART" id="SM00490">
    <property type="entry name" value="HELICc"/>
    <property type="match status" value="1"/>
</dbReference>
<accession>A0ABR6P4X6</accession>